<dbReference type="EMBL" id="QKWP01000355">
    <property type="protein sequence ID" value="RIB21528.1"/>
    <property type="molecule type" value="Genomic_DNA"/>
</dbReference>
<dbReference type="AlphaFoldDB" id="A0A397VI66"/>
<evidence type="ECO:0000313" key="2">
    <source>
        <dbReference type="Proteomes" id="UP000266673"/>
    </source>
</evidence>
<dbReference type="PANTHER" id="PTHR28266">
    <property type="entry name" value="54S RIBOSOMAL PROTEIN L20, MITOCHONDRIAL"/>
    <property type="match status" value="1"/>
</dbReference>
<dbReference type="Pfam" id="PF12824">
    <property type="entry name" value="MRP-L20"/>
    <property type="match status" value="1"/>
</dbReference>
<keyword evidence="2" id="KW-1185">Reference proteome</keyword>
<keyword evidence="1" id="KW-0687">Ribonucleoprotein</keyword>
<proteinExistence type="predicted"/>
<dbReference type="InterPro" id="IPR024388">
    <property type="entry name" value="Ribosomal_mL58"/>
</dbReference>
<dbReference type="GO" id="GO:0005762">
    <property type="term" value="C:mitochondrial large ribosomal subunit"/>
    <property type="evidence" value="ECO:0007669"/>
    <property type="project" value="TreeGrafter"/>
</dbReference>
<comment type="caution">
    <text evidence="1">The sequence shown here is derived from an EMBL/GenBank/DDBJ whole genome shotgun (WGS) entry which is preliminary data.</text>
</comment>
<protein>
    <submittedName>
        <fullName evidence="1">Mitochondrial ribosomal protein subunit L20-domain-containing protein</fullName>
    </submittedName>
</protein>
<keyword evidence="1" id="KW-0689">Ribosomal protein</keyword>
<name>A0A397VI66_9GLOM</name>
<accession>A0A397VI66</accession>
<dbReference type="PANTHER" id="PTHR28266:SF1">
    <property type="entry name" value="LARGE RIBOSOMAL SUBUNIT PROTEIN ML58"/>
    <property type="match status" value="1"/>
</dbReference>
<sequence length="169" mass="19866">MLSNKMLFTKFGKTKLYCGNIIFFKCQIINRSYTARKPIKPSKLHAPIYSETILDDGSKFMSRVSLDKPTITMDKLPPPLKSPKENNHRKLTEDEINEMKELRLSNPEKWTCNELAKKFQCSPLFVGQAAPLSKERQEILETRKIAQFNKMGWKKRFVRSERARRRANW</sequence>
<reference evidence="1 2" key="1">
    <citation type="submission" date="2018-06" db="EMBL/GenBank/DDBJ databases">
        <title>Comparative genomics reveals the genomic features of Rhizophagus irregularis, R. cerebriforme, R. diaphanum and Gigaspora rosea, and their symbiotic lifestyle signature.</title>
        <authorList>
            <person name="Morin E."/>
            <person name="San Clemente H."/>
            <person name="Chen E.C.H."/>
            <person name="De La Providencia I."/>
            <person name="Hainaut M."/>
            <person name="Kuo A."/>
            <person name="Kohler A."/>
            <person name="Murat C."/>
            <person name="Tang N."/>
            <person name="Roy S."/>
            <person name="Loubradou J."/>
            <person name="Henrissat B."/>
            <person name="Grigoriev I.V."/>
            <person name="Corradi N."/>
            <person name="Roux C."/>
            <person name="Martin F.M."/>
        </authorList>
    </citation>
    <scope>NUCLEOTIDE SEQUENCE [LARGE SCALE GENOMIC DNA]</scope>
    <source>
        <strain evidence="1 2">DAOM 194757</strain>
    </source>
</reference>
<dbReference type="STRING" id="44941.A0A397VI66"/>
<gene>
    <name evidence="1" type="ORF">C2G38_2077997</name>
</gene>
<dbReference type="OrthoDB" id="6021263at2759"/>
<dbReference type="Proteomes" id="UP000266673">
    <property type="component" value="Unassembled WGS sequence"/>
</dbReference>
<organism evidence="1 2">
    <name type="scientific">Gigaspora rosea</name>
    <dbReference type="NCBI Taxonomy" id="44941"/>
    <lineage>
        <taxon>Eukaryota</taxon>
        <taxon>Fungi</taxon>
        <taxon>Fungi incertae sedis</taxon>
        <taxon>Mucoromycota</taxon>
        <taxon>Glomeromycotina</taxon>
        <taxon>Glomeromycetes</taxon>
        <taxon>Diversisporales</taxon>
        <taxon>Gigasporaceae</taxon>
        <taxon>Gigaspora</taxon>
    </lineage>
</organism>
<evidence type="ECO:0000313" key="1">
    <source>
        <dbReference type="EMBL" id="RIB21528.1"/>
    </source>
</evidence>
<dbReference type="GO" id="GO:0003735">
    <property type="term" value="F:structural constituent of ribosome"/>
    <property type="evidence" value="ECO:0007669"/>
    <property type="project" value="TreeGrafter"/>
</dbReference>